<dbReference type="Pfam" id="PF05161">
    <property type="entry name" value="MOFRL"/>
    <property type="match status" value="1"/>
</dbReference>
<protein>
    <submittedName>
        <fullName evidence="7">DUF4147 domain-containing protein</fullName>
    </submittedName>
</protein>
<gene>
    <name evidence="7" type="ORF">GEV47_10980</name>
</gene>
<evidence type="ECO:0000313" key="8">
    <source>
        <dbReference type="Proteomes" id="UP000451565"/>
    </source>
</evidence>
<name>A0A843YQ71_9BURK</name>
<dbReference type="GO" id="GO:0008887">
    <property type="term" value="F:glycerate kinase activity"/>
    <property type="evidence" value="ECO:0007669"/>
    <property type="project" value="InterPro"/>
</dbReference>
<dbReference type="GO" id="GO:0005737">
    <property type="term" value="C:cytoplasm"/>
    <property type="evidence" value="ECO:0007669"/>
    <property type="project" value="TreeGrafter"/>
</dbReference>
<dbReference type="PANTHER" id="PTHR12227">
    <property type="entry name" value="GLYCERATE KINASE"/>
    <property type="match status" value="1"/>
</dbReference>
<dbReference type="RefSeq" id="WP_153234835.1">
    <property type="nucleotide sequence ID" value="NZ_WINI01000005.1"/>
</dbReference>
<accession>A0A843YQ71</accession>
<evidence type="ECO:0000256" key="4">
    <source>
        <dbReference type="ARBA" id="ARBA00022840"/>
    </source>
</evidence>
<feature type="domain" description="MOFRL" evidence="5">
    <location>
        <begin position="320"/>
        <end position="425"/>
    </location>
</feature>
<dbReference type="FunFam" id="3.40.50.10180:FF:000001">
    <property type="entry name" value="Glycerate kinase"/>
    <property type="match status" value="1"/>
</dbReference>
<dbReference type="OrthoDB" id="9766552at2"/>
<evidence type="ECO:0000256" key="2">
    <source>
        <dbReference type="ARBA" id="ARBA00022741"/>
    </source>
</evidence>
<dbReference type="Gene3D" id="3.40.50.10180">
    <property type="entry name" value="Glycerate kinase, MOFRL-like N-terminal domain"/>
    <property type="match status" value="1"/>
</dbReference>
<reference evidence="7 8" key="1">
    <citation type="submission" date="2019-10" db="EMBL/GenBank/DDBJ databases">
        <title>Glaciimonas soli sp. nov., a psychrophilic bacterium isolated from the forest soil of a high elevation mountain in Taiwan.</title>
        <authorList>
            <person name="Wang L.-T."/>
            <person name="Shieh W.Y."/>
        </authorList>
    </citation>
    <scope>NUCLEOTIDE SEQUENCE [LARGE SCALE GENOMIC DNA]</scope>
    <source>
        <strain evidence="7 8">GS1</strain>
    </source>
</reference>
<dbReference type="InterPro" id="IPR037035">
    <property type="entry name" value="GK-like_C_sf"/>
</dbReference>
<evidence type="ECO:0000259" key="6">
    <source>
        <dbReference type="Pfam" id="PF13660"/>
    </source>
</evidence>
<dbReference type="PANTHER" id="PTHR12227:SF0">
    <property type="entry name" value="GLYCERATE KINASE"/>
    <property type="match status" value="1"/>
</dbReference>
<evidence type="ECO:0000256" key="3">
    <source>
        <dbReference type="ARBA" id="ARBA00022777"/>
    </source>
</evidence>
<dbReference type="FunFam" id="3.40.1480.10:FF:000002">
    <property type="entry name" value="Glycerate kinase"/>
    <property type="match status" value="1"/>
</dbReference>
<evidence type="ECO:0000256" key="1">
    <source>
        <dbReference type="ARBA" id="ARBA00022679"/>
    </source>
</evidence>
<organism evidence="7 8">
    <name type="scientific">Glaciimonas soli</name>
    <dbReference type="NCBI Taxonomy" id="2590999"/>
    <lineage>
        <taxon>Bacteria</taxon>
        <taxon>Pseudomonadati</taxon>
        <taxon>Pseudomonadota</taxon>
        <taxon>Betaproteobacteria</taxon>
        <taxon>Burkholderiales</taxon>
        <taxon>Oxalobacteraceae</taxon>
        <taxon>Glaciimonas</taxon>
    </lineage>
</organism>
<dbReference type="SUPFAM" id="SSF82544">
    <property type="entry name" value="GckA/TtuD-like"/>
    <property type="match status" value="1"/>
</dbReference>
<evidence type="ECO:0000259" key="5">
    <source>
        <dbReference type="Pfam" id="PF05161"/>
    </source>
</evidence>
<dbReference type="Proteomes" id="UP000451565">
    <property type="component" value="Unassembled WGS sequence"/>
</dbReference>
<evidence type="ECO:0000313" key="7">
    <source>
        <dbReference type="EMBL" id="MQR01200.1"/>
    </source>
</evidence>
<feature type="domain" description="MOFRL-associated" evidence="6">
    <location>
        <begin position="17"/>
        <end position="241"/>
    </location>
</feature>
<comment type="caution">
    <text evidence="7">The sequence shown here is derived from an EMBL/GenBank/DDBJ whole genome shotgun (WGS) entry which is preliminary data.</text>
</comment>
<keyword evidence="3" id="KW-0418">Kinase</keyword>
<dbReference type="InterPro" id="IPR038614">
    <property type="entry name" value="GK_N_sf"/>
</dbReference>
<dbReference type="Gene3D" id="3.40.1480.10">
    <property type="entry name" value="MOFRL domain"/>
    <property type="match status" value="1"/>
</dbReference>
<dbReference type="InterPro" id="IPR039760">
    <property type="entry name" value="MOFRL_protein"/>
</dbReference>
<dbReference type="AlphaFoldDB" id="A0A843YQ71"/>
<keyword evidence="8" id="KW-1185">Reference proteome</keyword>
<dbReference type="GO" id="GO:0005524">
    <property type="term" value="F:ATP binding"/>
    <property type="evidence" value="ECO:0007669"/>
    <property type="project" value="UniProtKB-KW"/>
</dbReference>
<keyword evidence="4" id="KW-0067">ATP-binding</keyword>
<keyword evidence="2" id="KW-0547">Nucleotide-binding</keyword>
<dbReference type="InterPro" id="IPR025286">
    <property type="entry name" value="MOFRL_assoc_dom"/>
</dbReference>
<dbReference type="Pfam" id="PF13660">
    <property type="entry name" value="DUF4147"/>
    <property type="match status" value="1"/>
</dbReference>
<sequence length="432" mass="44899">MATANTSLGKINPRELLLDMYNSAVDAVSAEKCLPEYLAKIPAPTGKGRTLVIGAGKGAAAMAKTVEDHWQGKISGLVVTRYDHGADCKKIEVVEASHPVPDEAGRQAASRILNMVQGLTEDDLVLCLISGGGSSLLALPAEGISLEQKQAINKALLKSGATIFEMNCVRKHLSAIKGGRLALACAPARVVTFLISDIPGDDPGIIASGPTLADPTTCADALAVLKKYDIAIPDAVLHHLESGKGESAKPGDPRLERNQHFVIANAQDALDAAAATAQTAGLPAYILSDRMEGEASDIALAHAAIAEQIADRGQPFSKPCVVISGGETTVTVKGNGHGGRNAEFLLSLAIALNGHENIHAIACDTDGIDGSEDNAGAICQPHSIRHAEELGLNPKAMLANNDGYGFFNALGDLVVSGPTRTNVNDFRAIVIL</sequence>
<proteinExistence type="predicted"/>
<keyword evidence="1" id="KW-0808">Transferase</keyword>
<dbReference type="EMBL" id="WINI01000005">
    <property type="protein sequence ID" value="MQR01200.1"/>
    <property type="molecule type" value="Genomic_DNA"/>
</dbReference>
<dbReference type="InterPro" id="IPR007835">
    <property type="entry name" value="MOFRL"/>
</dbReference>